<comment type="subcellular location">
    <subcellularLocation>
        <location evidence="1">Cell membrane</location>
        <topology evidence="1">Multi-pass membrane protein</topology>
    </subcellularLocation>
</comment>
<dbReference type="Proteomes" id="UP000886251">
    <property type="component" value="Unassembled WGS sequence"/>
</dbReference>
<evidence type="ECO:0000256" key="5">
    <source>
        <dbReference type="ARBA" id="ARBA00022692"/>
    </source>
</evidence>
<evidence type="ECO:0000256" key="2">
    <source>
        <dbReference type="ARBA" id="ARBA00022475"/>
    </source>
</evidence>
<dbReference type="InterPro" id="IPR038731">
    <property type="entry name" value="RgtA/B/C-like"/>
</dbReference>
<name>A0A831W4W4_9GAMM</name>
<feature type="transmembrane region" description="Helical" evidence="8">
    <location>
        <begin position="91"/>
        <end position="111"/>
    </location>
</feature>
<protein>
    <recommendedName>
        <fullName evidence="9">Glycosyltransferase RgtA/B/C/D-like domain-containing protein</fullName>
    </recommendedName>
</protein>
<keyword evidence="7 8" id="KW-0472">Membrane</keyword>
<feature type="domain" description="Glycosyltransferase RgtA/B/C/D-like" evidence="9">
    <location>
        <begin position="20"/>
        <end position="179"/>
    </location>
</feature>
<accession>A0A831W4W4</accession>
<dbReference type="InterPro" id="IPR050297">
    <property type="entry name" value="LipidA_mod_glycosyltrf_83"/>
</dbReference>
<dbReference type="GO" id="GO:0016763">
    <property type="term" value="F:pentosyltransferase activity"/>
    <property type="evidence" value="ECO:0007669"/>
    <property type="project" value="TreeGrafter"/>
</dbReference>
<feature type="non-terminal residue" evidence="10">
    <location>
        <position position="1"/>
    </location>
</feature>
<evidence type="ECO:0000256" key="3">
    <source>
        <dbReference type="ARBA" id="ARBA00022676"/>
    </source>
</evidence>
<evidence type="ECO:0000256" key="8">
    <source>
        <dbReference type="SAM" id="Phobius"/>
    </source>
</evidence>
<dbReference type="GO" id="GO:0009103">
    <property type="term" value="P:lipopolysaccharide biosynthetic process"/>
    <property type="evidence" value="ECO:0007669"/>
    <property type="project" value="UniProtKB-ARBA"/>
</dbReference>
<feature type="transmembrane region" description="Helical" evidence="8">
    <location>
        <begin position="251"/>
        <end position="273"/>
    </location>
</feature>
<feature type="transmembrane region" description="Helical" evidence="8">
    <location>
        <begin position="165"/>
        <end position="182"/>
    </location>
</feature>
<feature type="transmembrane region" description="Helical" evidence="8">
    <location>
        <begin position="38"/>
        <end position="60"/>
    </location>
</feature>
<dbReference type="GO" id="GO:0005886">
    <property type="term" value="C:plasma membrane"/>
    <property type="evidence" value="ECO:0007669"/>
    <property type="project" value="UniProtKB-SubCell"/>
</dbReference>
<feature type="transmembrane region" description="Helical" evidence="8">
    <location>
        <begin position="279"/>
        <end position="299"/>
    </location>
</feature>
<comment type="caution">
    <text evidence="10">The sequence shown here is derived from an EMBL/GenBank/DDBJ whole genome shotgun (WGS) entry which is preliminary data.</text>
</comment>
<dbReference type="AlphaFoldDB" id="A0A831W4W4"/>
<keyword evidence="3" id="KW-0328">Glycosyltransferase</keyword>
<sequence>DEAEQLILGQRLQLGYSPDPPLYTWLQIPLLRLFGEGVVALSLLKNLLLFGLYACSWFVARHAGLGRDQAALAALSLLLLPGIGWESQRDLTHTVLVTTLAAATLWAALALLDGRRGWGQYLLFGLLLGLGLVSKWNYWLFAAALLVSLGSLEPRLLFNRRFAAAGLLALLVAAPFLLWMISNLEVATATSYKLESTTGGYWIHFSKGLYSLVKSSLEFAALLLLLFLALFRPWRQPASADPASRPPGLRLLLRLFWVTLGILVLFLVVSGGTVFRSRWMLPLLHFLPVLLFALAGPGIWQPRAVRRYQGALLLVMLLIPVGLAARVYLAPLTGNYTKPHFPGAELASGLRRVAGAAPLVVAQNTFIGGNLKPYLPAALVAAPRVDFPLHRLYRQRGGPVLLVWNADESPAVPEAVTVYLERRLGPGLPPPGRSGVIERPYRLSDGRSYRLGWQLLGAD</sequence>
<dbReference type="Pfam" id="PF13231">
    <property type="entry name" value="PMT_2"/>
    <property type="match status" value="1"/>
</dbReference>
<dbReference type="PANTHER" id="PTHR33908:SF11">
    <property type="entry name" value="MEMBRANE PROTEIN"/>
    <property type="match status" value="1"/>
</dbReference>
<keyword evidence="4" id="KW-0808">Transferase</keyword>
<evidence type="ECO:0000256" key="7">
    <source>
        <dbReference type="ARBA" id="ARBA00023136"/>
    </source>
</evidence>
<keyword evidence="5 8" id="KW-0812">Transmembrane</keyword>
<evidence type="ECO:0000256" key="1">
    <source>
        <dbReference type="ARBA" id="ARBA00004651"/>
    </source>
</evidence>
<evidence type="ECO:0000256" key="6">
    <source>
        <dbReference type="ARBA" id="ARBA00022989"/>
    </source>
</evidence>
<reference evidence="10" key="1">
    <citation type="journal article" date="2020" name="mSystems">
        <title>Genome- and Community-Level Interaction Insights into Carbon Utilization and Element Cycling Functions of Hydrothermarchaeota in Hydrothermal Sediment.</title>
        <authorList>
            <person name="Zhou Z."/>
            <person name="Liu Y."/>
            <person name="Xu W."/>
            <person name="Pan J."/>
            <person name="Luo Z.H."/>
            <person name="Li M."/>
        </authorList>
    </citation>
    <scope>NUCLEOTIDE SEQUENCE [LARGE SCALE GENOMIC DNA]</scope>
    <source>
        <strain evidence="10">HyVt-443</strain>
    </source>
</reference>
<evidence type="ECO:0000256" key="4">
    <source>
        <dbReference type="ARBA" id="ARBA00022679"/>
    </source>
</evidence>
<keyword evidence="6 8" id="KW-1133">Transmembrane helix</keyword>
<keyword evidence="2" id="KW-1003">Cell membrane</keyword>
<dbReference type="EMBL" id="DRKP01000062">
    <property type="protein sequence ID" value="HEB95898.1"/>
    <property type="molecule type" value="Genomic_DNA"/>
</dbReference>
<evidence type="ECO:0000313" key="10">
    <source>
        <dbReference type="EMBL" id="HEB95898.1"/>
    </source>
</evidence>
<proteinExistence type="predicted"/>
<dbReference type="PANTHER" id="PTHR33908">
    <property type="entry name" value="MANNOSYLTRANSFERASE YKCB-RELATED"/>
    <property type="match status" value="1"/>
</dbReference>
<evidence type="ECO:0000259" key="9">
    <source>
        <dbReference type="Pfam" id="PF13231"/>
    </source>
</evidence>
<feature type="transmembrane region" description="Helical" evidence="8">
    <location>
        <begin position="311"/>
        <end position="329"/>
    </location>
</feature>
<organism evidence="10">
    <name type="scientific">Sedimenticola thiotaurini</name>
    <dbReference type="NCBI Taxonomy" id="1543721"/>
    <lineage>
        <taxon>Bacteria</taxon>
        <taxon>Pseudomonadati</taxon>
        <taxon>Pseudomonadota</taxon>
        <taxon>Gammaproteobacteria</taxon>
        <taxon>Chromatiales</taxon>
        <taxon>Sedimenticolaceae</taxon>
        <taxon>Sedimenticola</taxon>
    </lineage>
</organism>
<gene>
    <name evidence="10" type="ORF">ENI96_05650</name>
</gene>
<feature type="transmembrane region" description="Helical" evidence="8">
    <location>
        <begin position="209"/>
        <end position="231"/>
    </location>
</feature>